<evidence type="ECO:0000313" key="2">
    <source>
        <dbReference type="Proteomes" id="UP000005326"/>
    </source>
</evidence>
<reference evidence="1" key="1">
    <citation type="submission" date="2007-10" db="EMBL/GenBank/DDBJ databases">
        <authorList>
            <person name="Fulton L."/>
            <person name="Clifton S."/>
            <person name="Fulton B."/>
            <person name="Xu J."/>
            <person name="Minx P."/>
            <person name="Pepin K.H."/>
            <person name="Johnson M."/>
            <person name="Thiruvilangam P."/>
            <person name="Bhonagiri V."/>
            <person name="Nash W.E."/>
            <person name="Mardis E.R."/>
            <person name="Wilson R.K."/>
        </authorList>
    </citation>
    <scope>NUCLEOTIDE SEQUENCE [LARGE SCALE GENOMIC DNA]</scope>
    <source>
        <strain evidence="1">DSM 15702</strain>
    </source>
</reference>
<gene>
    <name evidence="1" type="ORF">EUBSIR_02113</name>
</gene>
<protein>
    <submittedName>
        <fullName evidence="1">Uncharacterized protein</fullName>
    </submittedName>
</protein>
<organism evidence="1 2">
    <name type="scientific">[Eubacterium] siraeum DSM 15702</name>
    <dbReference type="NCBI Taxonomy" id="428128"/>
    <lineage>
        <taxon>Bacteria</taxon>
        <taxon>Bacillati</taxon>
        <taxon>Bacillota</taxon>
        <taxon>Clostridia</taxon>
        <taxon>Eubacteriales</taxon>
        <taxon>Oscillospiraceae</taxon>
        <taxon>Oscillospiraceae incertae sedis</taxon>
    </lineage>
</organism>
<dbReference type="Proteomes" id="UP000005326">
    <property type="component" value="Unassembled WGS sequence"/>
</dbReference>
<keyword evidence="2" id="KW-1185">Reference proteome</keyword>
<accession>B0MQJ8</accession>
<dbReference type="EMBL" id="ABCA03000052">
    <property type="protein sequence ID" value="EDR99972.1"/>
    <property type="molecule type" value="Genomic_DNA"/>
</dbReference>
<comment type="caution">
    <text evidence="1">The sequence shown here is derived from an EMBL/GenBank/DDBJ whole genome shotgun (WGS) entry which is preliminary data.</text>
</comment>
<sequence length="60" mass="7335">MFMLMVFFLSFLTLYTSHPEFYEFRIIKNRPQIIPNLRADIYPRYHLNSPYRCIALVYGL</sequence>
<dbReference type="AlphaFoldDB" id="B0MQJ8"/>
<proteinExistence type="predicted"/>
<name>B0MQJ8_9FIRM</name>
<reference evidence="1" key="2">
    <citation type="submission" date="2014-06" db="EMBL/GenBank/DDBJ databases">
        <title>Draft genome sequence of Eubacterium siraeum (DSM 15702).</title>
        <authorList>
            <person name="Sudarsanam P."/>
            <person name="Ley R."/>
            <person name="Guruge J."/>
            <person name="Turnbaugh P.J."/>
            <person name="Mahowald M."/>
            <person name="Liep D."/>
            <person name="Gordon J."/>
        </authorList>
    </citation>
    <scope>NUCLEOTIDE SEQUENCE</scope>
    <source>
        <strain evidence="1">DSM 15702</strain>
    </source>
</reference>
<evidence type="ECO:0000313" key="1">
    <source>
        <dbReference type="EMBL" id="EDR99972.1"/>
    </source>
</evidence>